<gene>
    <name evidence="2" type="ORF">DUNSADRAFT_10705</name>
</gene>
<sequence length="142" mass="14650">MVRTSSVENAAAAEREKQQGGDEGSSLKRGRGKASNAAAVHSGIPKAPEAAGGSPTVEDANAAPQKKQRFTEGAEGEQRSPMKGKAKGKDASKEQSTAAGEVKDVQETDQKQENQAAGGTEGSSRRRAAARGNKAYKDEGPV</sequence>
<protein>
    <submittedName>
        <fullName evidence="2">Uncharacterized protein</fullName>
    </submittedName>
</protein>
<evidence type="ECO:0000256" key="1">
    <source>
        <dbReference type="SAM" id="MobiDB-lite"/>
    </source>
</evidence>
<evidence type="ECO:0000313" key="2">
    <source>
        <dbReference type="EMBL" id="KAF5833086.1"/>
    </source>
</evidence>
<dbReference type="Proteomes" id="UP000815325">
    <property type="component" value="Unassembled WGS sequence"/>
</dbReference>
<reference evidence="2" key="1">
    <citation type="submission" date="2017-08" db="EMBL/GenBank/DDBJ databases">
        <authorList>
            <person name="Polle J.E."/>
            <person name="Barry K."/>
            <person name="Cushman J."/>
            <person name="Schmutz J."/>
            <person name="Tran D."/>
            <person name="Hathwaick L.T."/>
            <person name="Yim W.C."/>
            <person name="Jenkins J."/>
            <person name="Mckie-Krisberg Z.M."/>
            <person name="Prochnik S."/>
            <person name="Lindquist E."/>
            <person name="Dockter R.B."/>
            <person name="Adam C."/>
            <person name="Molina H."/>
            <person name="Bunkerborg J."/>
            <person name="Jin E."/>
            <person name="Buchheim M."/>
            <person name="Magnuson J."/>
        </authorList>
    </citation>
    <scope>NUCLEOTIDE SEQUENCE</scope>
    <source>
        <strain evidence="2">CCAP 19/18</strain>
    </source>
</reference>
<evidence type="ECO:0000313" key="3">
    <source>
        <dbReference type="Proteomes" id="UP000815325"/>
    </source>
</evidence>
<feature type="region of interest" description="Disordered" evidence="1">
    <location>
        <begin position="1"/>
        <end position="142"/>
    </location>
</feature>
<feature type="compositionally biased region" description="Basic and acidic residues" evidence="1">
    <location>
        <begin position="101"/>
        <end position="112"/>
    </location>
</feature>
<feature type="compositionally biased region" description="Basic and acidic residues" evidence="1">
    <location>
        <begin position="69"/>
        <end position="80"/>
    </location>
</feature>
<proteinExistence type="predicted"/>
<keyword evidence="3" id="KW-1185">Reference proteome</keyword>
<comment type="caution">
    <text evidence="2">The sequence shown here is derived from an EMBL/GenBank/DDBJ whole genome shotgun (WGS) entry which is preliminary data.</text>
</comment>
<dbReference type="EMBL" id="MU069831">
    <property type="protein sequence ID" value="KAF5833086.1"/>
    <property type="molecule type" value="Genomic_DNA"/>
</dbReference>
<accession>A0ABQ7GEQ3</accession>
<name>A0ABQ7GEQ3_DUNSA</name>
<organism evidence="2 3">
    <name type="scientific">Dunaliella salina</name>
    <name type="common">Green alga</name>
    <name type="synonym">Protococcus salinus</name>
    <dbReference type="NCBI Taxonomy" id="3046"/>
    <lineage>
        <taxon>Eukaryota</taxon>
        <taxon>Viridiplantae</taxon>
        <taxon>Chlorophyta</taxon>
        <taxon>core chlorophytes</taxon>
        <taxon>Chlorophyceae</taxon>
        <taxon>CS clade</taxon>
        <taxon>Chlamydomonadales</taxon>
        <taxon>Dunaliellaceae</taxon>
        <taxon>Dunaliella</taxon>
    </lineage>
</organism>
<feature type="non-terminal residue" evidence="2">
    <location>
        <position position="142"/>
    </location>
</feature>